<proteinExistence type="predicted"/>
<organism evidence="2 3">
    <name type="scientific">Brevundimonas naejangsanensis</name>
    <dbReference type="NCBI Taxonomy" id="588932"/>
    <lineage>
        <taxon>Bacteria</taxon>
        <taxon>Pseudomonadati</taxon>
        <taxon>Pseudomonadota</taxon>
        <taxon>Alphaproteobacteria</taxon>
        <taxon>Caulobacterales</taxon>
        <taxon>Caulobacteraceae</taxon>
        <taxon>Brevundimonas</taxon>
    </lineage>
</organism>
<evidence type="ECO:0000313" key="3">
    <source>
        <dbReference type="Proteomes" id="UP000077603"/>
    </source>
</evidence>
<sequence>MKTSAVVLTVLCAALAAGGCVQNYPAREAVQGASAGTLTLRNAPADARLIVDGRDLGSVSALGGGAALTPGRHEVVVSQGGRILHAQTVIVAAGTQAVVVLP</sequence>
<dbReference type="STRING" id="588932.DA69_00905"/>
<evidence type="ECO:0000256" key="1">
    <source>
        <dbReference type="SAM" id="SignalP"/>
    </source>
</evidence>
<dbReference type="RefSeq" id="WP_025977901.1">
    <property type="nucleotide sequence ID" value="NZ_CP015614.1"/>
</dbReference>
<dbReference type="Proteomes" id="UP000077603">
    <property type="component" value="Chromosome"/>
</dbReference>
<name>A0A172Y2L3_9CAUL</name>
<protein>
    <recommendedName>
        <fullName evidence="4">PEGA domain-containing protein</fullName>
    </recommendedName>
</protein>
<dbReference type="AlphaFoldDB" id="A0A172Y2L3"/>
<dbReference type="OrthoDB" id="7206958at2"/>
<dbReference type="PROSITE" id="PS51257">
    <property type="entry name" value="PROKAR_LIPOPROTEIN"/>
    <property type="match status" value="1"/>
</dbReference>
<evidence type="ECO:0000313" key="2">
    <source>
        <dbReference type="EMBL" id="ANF53454.1"/>
    </source>
</evidence>
<accession>A0A172Y2L3</accession>
<feature type="chain" id="PRO_5008004214" description="PEGA domain-containing protein" evidence="1">
    <location>
        <begin position="20"/>
        <end position="102"/>
    </location>
</feature>
<keyword evidence="3" id="KW-1185">Reference proteome</keyword>
<feature type="signal peptide" evidence="1">
    <location>
        <begin position="1"/>
        <end position="19"/>
    </location>
</feature>
<gene>
    <name evidence="2" type="ORF">DA69_00905</name>
</gene>
<keyword evidence="1" id="KW-0732">Signal</keyword>
<reference evidence="2 3" key="1">
    <citation type="journal article" date="2014" name="Genome Announc.">
        <title>Genome Sequence of a Promising Hydrogen-Producing Facultative Anaerobic Bacterium, Brevundimonas naejangsanensis Strain B1.</title>
        <authorList>
            <person name="Su H."/>
            <person name="Zhang T."/>
            <person name="Bao M."/>
            <person name="Jiang Y."/>
            <person name="Wang Y."/>
            <person name="Tan T."/>
        </authorList>
    </citation>
    <scope>NUCLEOTIDE SEQUENCE [LARGE SCALE GENOMIC DNA]</scope>
    <source>
        <strain evidence="2 3">B1</strain>
    </source>
</reference>
<dbReference type="KEGG" id="bne:DA69_00905"/>
<dbReference type="EMBL" id="CP015614">
    <property type="protein sequence ID" value="ANF53454.1"/>
    <property type="molecule type" value="Genomic_DNA"/>
</dbReference>
<evidence type="ECO:0008006" key="4">
    <source>
        <dbReference type="Google" id="ProtNLM"/>
    </source>
</evidence>